<dbReference type="GO" id="GO:0004497">
    <property type="term" value="F:monooxygenase activity"/>
    <property type="evidence" value="ECO:0007669"/>
    <property type="project" value="UniProtKB-KW"/>
</dbReference>
<dbReference type="EMBL" id="FOEE01000010">
    <property type="protein sequence ID" value="SEP10503.1"/>
    <property type="molecule type" value="Genomic_DNA"/>
</dbReference>
<dbReference type="PROSITE" id="PS00086">
    <property type="entry name" value="CYTOCHROME_P450"/>
    <property type="match status" value="1"/>
</dbReference>
<dbReference type="InterPro" id="IPR017972">
    <property type="entry name" value="Cyt_P450_CS"/>
</dbReference>
<comment type="similarity">
    <text evidence="1 2">Belongs to the cytochrome P450 family.</text>
</comment>
<dbReference type="PANTHER" id="PTHR46696:SF6">
    <property type="entry name" value="P450, PUTATIVE (EUROFUNG)-RELATED"/>
    <property type="match status" value="1"/>
</dbReference>
<keyword evidence="2" id="KW-0349">Heme</keyword>
<dbReference type="STRING" id="673521.SAMN05660991_03302"/>
<dbReference type="Pfam" id="PF00067">
    <property type="entry name" value="p450"/>
    <property type="match status" value="1"/>
</dbReference>
<gene>
    <name evidence="3" type="ORF">SAMN05660991_03302</name>
</gene>
<dbReference type="SUPFAM" id="SSF48264">
    <property type="entry name" value="Cytochrome P450"/>
    <property type="match status" value="1"/>
</dbReference>
<accession>A0A1H8V5I2</accession>
<dbReference type="AlphaFoldDB" id="A0A1H8V5I2"/>
<organism evidence="3 4">
    <name type="scientific">Trujillonella endophytica</name>
    <dbReference type="NCBI Taxonomy" id="673521"/>
    <lineage>
        <taxon>Bacteria</taxon>
        <taxon>Bacillati</taxon>
        <taxon>Actinomycetota</taxon>
        <taxon>Actinomycetes</taxon>
        <taxon>Geodermatophilales</taxon>
        <taxon>Geodermatophilaceae</taxon>
        <taxon>Trujillonella</taxon>
    </lineage>
</organism>
<keyword evidence="2" id="KW-0408">Iron</keyword>
<keyword evidence="2" id="KW-0560">Oxidoreductase</keyword>
<dbReference type="GO" id="GO:0016705">
    <property type="term" value="F:oxidoreductase activity, acting on paired donors, with incorporation or reduction of molecular oxygen"/>
    <property type="evidence" value="ECO:0007669"/>
    <property type="project" value="InterPro"/>
</dbReference>
<dbReference type="InterPro" id="IPR001128">
    <property type="entry name" value="Cyt_P450"/>
</dbReference>
<dbReference type="RefSeq" id="WP_091945763.1">
    <property type="nucleotide sequence ID" value="NZ_FOEE01000010.1"/>
</dbReference>
<keyword evidence="4" id="KW-1185">Reference proteome</keyword>
<keyword evidence="2" id="KW-0479">Metal-binding</keyword>
<protein>
    <submittedName>
        <fullName evidence="3">Cytochrome P450</fullName>
    </submittedName>
</protein>
<dbReference type="PRINTS" id="PR00385">
    <property type="entry name" value="P450"/>
</dbReference>
<proteinExistence type="inferred from homology"/>
<dbReference type="InterPro" id="IPR036396">
    <property type="entry name" value="Cyt_P450_sf"/>
</dbReference>
<evidence type="ECO:0000313" key="3">
    <source>
        <dbReference type="EMBL" id="SEP10503.1"/>
    </source>
</evidence>
<reference evidence="4" key="1">
    <citation type="submission" date="2016-10" db="EMBL/GenBank/DDBJ databases">
        <authorList>
            <person name="Varghese N."/>
            <person name="Submissions S."/>
        </authorList>
    </citation>
    <scope>NUCLEOTIDE SEQUENCE [LARGE SCALE GENOMIC DNA]</scope>
    <source>
        <strain evidence="4">DSM 45413</strain>
    </source>
</reference>
<evidence type="ECO:0000256" key="1">
    <source>
        <dbReference type="ARBA" id="ARBA00010617"/>
    </source>
</evidence>
<name>A0A1H8V5I2_9ACTN</name>
<dbReference type="Proteomes" id="UP000198960">
    <property type="component" value="Unassembled WGS sequence"/>
</dbReference>
<evidence type="ECO:0000313" key="4">
    <source>
        <dbReference type="Proteomes" id="UP000198960"/>
    </source>
</evidence>
<dbReference type="GO" id="GO:0005506">
    <property type="term" value="F:iron ion binding"/>
    <property type="evidence" value="ECO:0007669"/>
    <property type="project" value="InterPro"/>
</dbReference>
<dbReference type="InterPro" id="IPR002397">
    <property type="entry name" value="Cyt_P450_B"/>
</dbReference>
<dbReference type="Gene3D" id="1.10.630.10">
    <property type="entry name" value="Cytochrome P450"/>
    <property type="match status" value="1"/>
</dbReference>
<sequence length="412" mass="45534">MSADTTGLAGPVATPLSDEWCAEHFDYLAPEFGSAVHPTYARLRAQWPITRSDARGGFWVVSRYDDVFRVAQDWETFSSELGVGIPATTMTIPAIPETVDPPLQRVYKKLISAHLTPALVRPHEAATRALVTEMIDRFIEAGTCDFMADLAMPFPGRAFFGMVLNAPPEEVEHVAGLAQQASMPSNPDVKEIWAQLHGWIHAFLEQRRAQPPKGDIVDAILGAEIEGRPISDTEVLGMVLLLILGGLETTAGVLGAAMLRFVREPHVADEIRARPERMPAAVEELLRLDGSFLAIGRTVRQRTELAGTAVEPGEKVYISWASANRDEAEFPEPDAFDLDRRHNRHLAFGAGPHRCVGSNLARMNLTVALTEVLDRLHDVELLEPEETLPFHTAFNRAPMRIPIRFRPGPRRG</sequence>
<dbReference type="OrthoDB" id="3599725at2"/>
<keyword evidence="2" id="KW-0503">Monooxygenase</keyword>
<dbReference type="PANTHER" id="PTHR46696">
    <property type="entry name" value="P450, PUTATIVE (EUROFUNG)-RELATED"/>
    <property type="match status" value="1"/>
</dbReference>
<evidence type="ECO:0000256" key="2">
    <source>
        <dbReference type="RuleBase" id="RU000461"/>
    </source>
</evidence>
<dbReference type="PRINTS" id="PR00359">
    <property type="entry name" value="BP450"/>
</dbReference>
<dbReference type="GO" id="GO:0020037">
    <property type="term" value="F:heme binding"/>
    <property type="evidence" value="ECO:0007669"/>
    <property type="project" value="InterPro"/>
</dbReference>